<dbReference type="Pfam" id="PF00023">
    <property type="entry name" value="Ank"/>
    <property type="match status" value="1"/>
</dbReference>
<accession>A0AAW0LH47</accession>
<gene>
    <name evidence="2" type="primary">ACD6_30</name>
    <name evidence="2" type="ORF">CFP56_001333</name>
</gene>
<dbReference type="InterPro" id="IPR002110">
    <property type="entry name" value="Ankyrin_rpt"/>
</dbReference>
<dbReference type="PROSITE" id="PS50297">
    <property type="entry name" value="ANK_REP_REGION"/>
    <property type="match status" value="2"/>
</dbReference>
<organism evidence="2 3">
    <name type="scientific">Quercus suber</name>
    <name type="common">Cork oak</name>
    <dbReference type="NCBI Taxonomy" id="58331"/>
    <lineage>
        <taxon>Eukaryota</taxon>
        <taxon>Viridiplantae</taxon>
        <taxon>Streptophyta</taxon>
        <taxon>Embryophyta</taxon>
        <taxon>Tracheophyta</taxon>
        <taxon>Spermatophyta</taxon>
        <taxon>Magnoliopsida</taxon>
        <taxon>eudicotyledons</taxon>
        <taxon>Gunneridae</taxon>
        <taxon>Pentapetalae</taxon>
        <taxon>rosids</taxon>
        <taxon>fabids</taxon>
        <taxon>Fagales</taxon>
        <taxon>Fagaceae</taxon>
        <taxon>Quercus</taxon>
    </lineage>
</organism>
<feature type="repeat" description="ANK" evidence="1">
    <location>
        <begin position="146"/>
        <end position="178"/>
    </location>
</feature>
<proteinExistence type="predicted"/>
<protein>
    <submittedName>
        <fullName evidence="2">Protein accelerated cell death 6</fullName>
    </submittedName>
</protein>
<comment type="caution">
    <text evidence="2">The sequence shown here is derived from an EMBL/GenBank/DDBJ whole genome shotgun (WGS) entry which is preliminary data.</text>
</comment>
<dbReference type="InterPro" id="IPR036770">
    <property type="entry name" value="Ankyrin_rpt-contain_sf"/>
</dbReference>
<feature type="repeat" description="ANK" evidence="1">
    <location>
        <begin position="87"/>
        <end position="110"/>
    </location>
</feature>
<dbReference type="PRINTS" id="PR01415">
    <property type="entry name" value="ANKYRIN"/>
</dbReference>
<dbReference type="PANTHER" id="PTHR24121:SF22">
    <property type="entry name" value="PROTEIN ACCELERATED CELL DEATH 6-LIKE"/>
    <property type="match status" value="1"/>
</dbReference>
<dbReference type="SMART" id="SM00248">
    <property type="entry name" value="ANK"/>
    <property type="match status" value="7"/>
</dbReference>
<evidence type="ECO:0000313" key="3">
    <source>
        <dbReference type="Proteomes" id="UP000237347"/>
    </source>
</evidence>
<name>A0AAW0LH47_QUESU</name>
<dbReference type="AlphaFoldDB" id="A0AAW0LH47"/>
<feature type="non-terminal residue" evidence="2">
    <location>
        <position position="1"/>
    </location>
</feature>
<dbReference type="PANTHER" id="PTHR24121">
    <property type="entry name" value="NO MECHANORECEPTOR POTENTIAL C, ISOFORM D-RELATED"/>
    <property type="match status" value="1"/>
</dbReference>
<feature type="repeat" description="ANK" evidence="1">
    <location>
        <begin position="324"/>
        <end position="356"/>
    </location>
</feature>
<evidence type="ECO:0000256" key="1">
    <source>
        <dbReference type="PROSITE-ProRule" id="PRU00023"/>
    </source>
</evidence>
<dbReference type="Proteomes" id="UP000237347">
    <property type="component" value="Unassembled WGS sequence"/>
</dbReference>
<reference evidence="2 3" key="1">
    <citation type="journal article" date="2018" name="Sci. Data">
        <title>The draft genome sequence of cork oak.</title>
        <authorList>
            <person name="Ramos A.M."/>
            <person name="Usie A."/>
            <person name="Barbosa P."/>
            <person name="Barros P.M."/>
            <person name="Capote T."/>
            <person name="Chaves I."/>
            <person name="Simoes F."/>
            <person name="Abreu I."/>
            <person name="Carrasquinho I."/>
            <person name="Faro C."/>
            <person name="Guimaraes J.B."/>
            <person name="Mendonca D."/>
            <person name="Nobrega F."/>
            <person name="Rodrigues L."/>
            <person name="Saibo N.J.M."/>
            <person name="Varela M.C."/>
            <person name="Egas C."/>
            <person name="Matos J."/>
            <person name="Miguel C.M."/>
            <person name="Oliveira M.M."/>
            <person name="Ricardo C.P."/>
            <person name="Goncalves S."/>
        </authorList>
    </citation>
    <scope>NUCLEOTIDE SEQUENCE [LARGE SCALE GENOMIC DNA]</scope>
    <source>
        <strain evidence="3">cv. HL8</strain>
    </source>
</reference>
<dbReference type="Gene3D" id="1.25.40.20">
    <property type="entry name" value="Ankyrin repeat-containing domain"/>
    <property type="match status" value="3"/>
</dbReference>
<dbReference type="Pfam" id="PF12796">
    <property type="entry name" value="Ank_2"/>
    <property type="match status" value="3"/>
</dbReference>
<dbReference type="EMBL" id="PKMF04000103">
    <property type="protein sequence ID" value="KAK7850264.1"/>
    <property type="molecule type" value="Genomic_DNA"/>
</dbReference>
<keyword evidence="1" id="KW-0040">ANK repeat</keyword>
<dbReference type="SUPFAM" id="SSF48403">
    <property type="entry name" value="Ankyrin repeat"/>
    <property type="match status" value="1"/>
</dbReference>
<sequence>LISICEPSQTKDNIGMEPVHYNAAAEGKIEVFKDNIPKPLNQLLTSNKNTVLHIYLTSLIQESESSTAFVKEILRMCSPLLWQANDKDETPLHIAARYGHAAVVEVLIEHAKRRQHDPENEVKVLIDPESGVDKAVKKMLKMKNKENDTAMHEAVRNNHLEVVKLLVENGKDISYSANDAGETPLYMAVESNYREVVFHILENCKSLTHDGPLGGTTLHAAVIWNDDGEIQKNIEAKALSAQKYNQRLTPLLSQKKRFTPLHCAAYFNGYSTIKILLKNDRSMAYKKDAKDMTALHIAADRGHVKTVNEILKYCPDCSELVDKRGWNALHFAVNSSHKDVVNVILNRSSLSNLLNEKDESGNTPLLHSKSLPYAKDLMRHDRVNKMAFNKQNLDAYDIALISEKLSKEKVIQFFLLQ</sequence>
<dbReference type="PROSITE" id="PS50088">
    <property type="entry name" value="ANK_REPEAT"/>
    <property type="match status" value="3"/>
</dbReference>
<keyword evidence="3" id="KW-1185">Reference proteome</keyword>
<evidence type="ECO:0000313" key="2">
    <source>
        <dbReference type="EMBL" id="KAK7850264.1"/>
    </source>
</evidence>